<name>A0A939EWK9_9BACT</name>
<organism evidence="2 3">
    <name type="scientific">Hymenobacter telluris</name>
    <dbReference type="NCBI Taxonomy" id="2816474"/>
    <lineage>
        <taxon>Bacteria</taxon>
        <taxon>Pseudomonadati</taxon>
        <taxon>Bacteroidota</taxon>
        <taxon>Cytophagia</taxon>
        <taxon>Cytophagales</taxon>
        <taxon>Hymenobacteraceae</taxon>
        <taxon>Hymenobacter</taxon>
    </lineage>
</organism>
<dbReference type="AlphaFoldDB" id="A0A939EWK9"/>
<dbReference type="Proteomes" id="UP000664144">
    <property type="component" value="Unassembled WGS sequence"/>
</dbReference>
<dbReference type="Pfam" id="PF09346">
    <property type="entry name" value="SMI1_KNR4"/>
    <property type="match status" value="1"/>
</dbReference>
<dbReference type="EMBL" id="JAFLQZ010000007">
    <property type="protein sequence ID" value="MBO0358830.1"/>
    <property type="molecule type" value="Genomic_DNA"/>
</dbReference>
<evidence type="ECO:0000259" key="1">
    <source>
        <dbReference type="SMART" id="SM00860"/>
    </source>
</evidence>
<dbReference type="SUPFAM" id="SSF160631">
    <property type="entry name" value="SMI1/KNR4-like"/>
    <property type="match status" value="1"/>
</dbReference>
<sequence length="152" mass="17409">MLDIIPNGRANEQEVKALEQTLGFSLPEDYYSFLLEHNGGEVKDYQSFFVRGLAQEVLMHVFFGVNQPIRSQNVQFWANEFQEDLQEDAFIFGREPGGALLTYITTGEDKGVYLWDHAHFFPQSSEEDGNTYFVADSFADFCAQLKPFVESE</sequence>
<dbReference type="Gene3D" id="3.40.1580.10">
    <property type="entry name" value="SMI1/KNR4-like"/>
    <property type="match status" value="1"/>
</dbReference>
<comment type="caution">
    <text evidence="2">The sequence shown here is derived from an EMBL/GenBank/DDBJ whole genome shotgun (WGS) entry which is preliminary data.</text>
</comment>
<evidence type="ECO:0000313" key="2">
    <source>
        <dbReference type="EMBL" id="MBO0358830.1"/>
    </source>
</evidence>
<feature type="domain" description="Knr4/Smi1-like" evidence="1">
    <location>
        <begin position="9"/>
        <end position="144"/>
    </location>
</feature>
<keyword evidence="3" id="KW-1185">Reference proteome</keyword>
<accession>A0A939EWK9</accession>
<gene>
    <name evidence="2" type="ORF">J0X19_12810</name>
</gene>
<proteinExistence type="predicted"/>
<dbReference type="RefSeq" id="WP_206984754.1">
    <property type="nucleotide sequence ID" value="NZ_JAFLQZ010000007.1"/>
</dbReference>
<evidence type="ECO:0000313" key="3">
    <source>
        <dbReference type="Proteomes" id="UP000664144"/>
    </source>
</evidence>
<dbReference type="InterPro" id="IPR018958">
    <property type="entry name" value="Knr4/Smi1-like_dom"/>
</dbReference>
<protein>
    <submittedName>
        <fullName evidence="2">SMI1/KNR4 family protein</fullName>
    </submittedName>
</protein>
<dbReference type="SMART" id="SM00860">
    <property type="entry name" value="SMI1_KNR4"/>
    <property type="match status" value="1"/>
</dbReference>
<dbReference type="InterPro" id="IPR037883">
    <property type="entry name" value="Knr4/Smi1-like_sf"/>
</dbReference>
<reference evidence="2" key="1">
    <citation type="submission" date="2021-03" db="EMBL/GenBank/DDBJ databases">
        <authorList>
            <person name="Kim M.K."/>
        </authorList>
    </citation>
    <scope>NUCLEOTIDE SEQUENCE</scope>
    <source>
        <strain evidence="2">BT186</strain>
    </source>
</reference>